<evidence type="ECO:0000259" key="1">
    <source>
        <dbReference type="Pfam" id="PF08279"/>
    </source>
</evidence>
<dbReference type="KEGG" id="abri:DFR85_12155"/>
<accession>A0A2U9IGV9</accession>
<protein>
    <submittedName>
        <fullName evidence="3">Uncharacterized protein</fullName>
    </submittedName>
</protein>
<dbReference type="AlphaFoldDB" id="A0A2U9IGV9"/>
<dbReference type="OrthoDB" id="45303at2157"/>
<dbReference type="Pfam" id="PF22662">
    <property type="entry name" value="Csa3_N"/>
    <property type="match status" value="1"/>
</dbReference>
<feature type="domain" description="Csa3 N-terminal" evidence="2">
    <location>
        <begin position="2"/>
        <end position="119"/>
    </location>
</feature>
<organism evidence="3 4">
    <name type="scientific">Acidianus brierleyi</name>
    <dbReference type="NCBI Taxonomy" id="41673"/>
    <lineage>
        <taxon>Archaea</taxon>
        <taxon>Thermoproteota</taxon>
        <taxon>Thermoprotei</taxon>
        <taxon>Sulfolobales</taxon>
        <taxon>Sulfolobaceae</taxon>
        <taxon>Acidianus</taxon>
    </lineage>
</organism>
<dbReference type="InterPro" id="IPR036390">
    <property type="entry name" value="WH_DNA-bd_sf"/>
</dbReference>
<evidence type="ECO:0000313" key="3">
    <source>
        <dbReference type="EMBL" id="AWR95239.1"/>
    </source>
</evidence>
<keyword evidence="4" id="KW-1185">Reference proteome</keyword>
<dbReference type="RefSeq" id="WP_110271120.1">
    <property type="nucleotide sequence ID" value="NZ_CP029289.2"/>
</dbReference>
<feature type="domain" description="Helix-turn-helix type 11" evidence="1">
    <location>
        <begin position="148"/>
        <end position="197"/>
    </location>
</feature>
<dbReference type="Proteomes" id="UP000248044">
    <property type="component" value="Chromosome"/>
</dbReference>
<dbReference type="NCBIfam" id="TIGR01884">
    <property type="entry name" value="cas_HTH"/>
    <property type="match status" value="1"/>
</dbReference>
<gene>
    <name evidence="3" type="ORF">DFR85_12155</name>
</gene>
<name>A0A2U9IGV9_9CREN</name>
<proteinExistence type="predicted"/>
<dbReference type="InterPro" id="IPR013196">
    <property type="entry name" value="HTH_11"/>
</dbReference>
<dbReference type="InterPro" id="IPR010163">
    <property type="entry name" value="Csa3"/>
</dbReference>
<dbReference type="EMBL" id="CP029289">
    <property type="protein sequence ID" value="AWR95239.1"/>
    <property type="molecule type" value="Genomic_DNA"/>
</dbReference>
<dbReference type="GeneID" id="36832921"/>
<dbReference type="InterPro" id="IPR054588">
    <property type="entry name" value="Csa3_N"/>
</dbReference>
<dbReference type="InterPro" id="IPR036388">
    <property type="entry name" value="WH-like_DNA-bd_sf"/>
</dbReference>
<reference evidence="3 4" key="1">
    <citation type="submission" date="2018-05" db="EMBL/GenBank/DDBJ databases">
        <title>Complete Genome Sequences of Extremely Thermoacidophilic, Metal-Mobilizing Type-Strain Members of the Archaeal Family Sulfolobaceae: Acidianus brierleyi DSM-1651T, Acidianus sulfidivorans DSM-18786T, Metallosphaera hakonensis DSM-7519T, and Metallosphaera prunae DSM-10039T.</title>
        <authorList>
            <person name="Counts J.A."/>
            <person name="Kelly R.M."/>
        </authorList>
    </citation>
    <scope>NUCLEOTIDE SEQUENCE [LARGE SCALE GENOMIC DNA]</scope>
    <source>
        <strain evidence="3 4">DSM 1651</strain>
    </source>
</reference>
<dbReference type="Gene3D" id="3.40.50.11700">
    <property type="match status" value="1"/>
</dbReference>
<sequence length="217" mass="24755">MKTYLFSLGFHEDFMIRRLHNTFADKSDNILLVAPKPIAGASLRAYQGIQSYCSKLFLKEPNLLEIELTDFFDIVKNISTEILQYPEPFIVDVSGGMRLIGFAIVVSTLAVNKKAKFFITQEGDNFEIFFENLELKSLISNISKEKMAILLNIYRNQGITIDELANVMNRSRKTLINHLIELKEAGIVFQKGKNGGYYLSKLGEIICYRQSQVLNIK</sequence>
<dbReference type="Gene3D" id="1.10.10.10">
    <property type="entry name" value="Winged helix-like DNA-binding domain superfamily/Winged helix DNA-binding domain"/>
    <property type="match status" value="1"/>
</dbReference>
<evidence type="ECO:0000259" key="2">
    <source>
        <dbReference type="Pfam" id="PF22662"/>
    </source>
</evidence>
<dbReference type="Pfam" id="PF08279">
    <property type="entry name" value="HTH_11"/>
    <property type="match status" value="1"/>
</dbReference>
<evidence type="ECO:0000313" key="4">
    <source>
        <dbReference type="Proteomes" id="UP000248044"/>
    </source>
</evidence>
<dbReference type="SUPFAM" id="SSF46785">
    <property type="entry name" value="Winged helix' DNA-binding domain"/>
    <property type="match status" value="1"/>
</dbReference>